<dbReference type="Proteomes" id="UP001208017">
    <property type="component" value="Unassembled WGS sequence"/>
</dbReference>
<keyword evidence="1" id="KW-0805">Transcription regulation</keyword>
<protein>
    <submittedName>
        <fullName evidence="5">MarR family transcriptional regulator</fullName>
    </submittedName>
</protein>
<accession>A0ABT3X0Y5</accession>
<dbReference type="Gene3D" id="1.10.10.10">
    <property type="entry name" value="Winged helix-like DNA-binding domain superfamily/Winged helix DNA-binding domain"/>
    <property type="match status" value="1"/>
</dbReference>
<dbReference type="PRINTS" id="PR00598">
    <property type="entry name" value="HTHMARR"/>
</dbReference>
<keyword evidence="2" id="KW-0238">DNA-binding</keyword>
<feature type="domain" description="HTH marR-type" evidence="4">
    <location>
        <begin position="2"/>
        <end position="138"/>
    </location>
</feature>
<evidence type="ECO:0000256" key="2">
    <source>
        <dbReference type="ARBA" id="ARBA00023125"/>
    </source>
</evidence>
<dbReference type="Pfam" id="PF01047">
    <property type="entry name" value="MarR"/>
    <property type="match status" value="1"/>
</dbReference>
<evidence type="ECO:0000256" key="1">
    <source>
        <dbReference type="ARBA" id="ARBA00023015"/>
    </source>
</evidence>
<gene>
    <name evidence="5" type="ORF">OS242_11330</name>
</gene>
<dbReference type="InterPro" id="IPR036390">
    <property type="entry name" value="WH_DNA-bd_sf"/>
</dbReference>
<dbReference type="InterPro" id="IPR036388">
    <property type="entry name" value="WH-like_DNA-bd_sf"/>
</dbReference>
<name>A0ABT3X0Y5_9BACL</name>
<keyword evidence="6" id="KW-1185">Reference proteome</keyword>
<proteinExistence type="predicted"/>
<dbReference type="PANTHER" id="PTHR42756:SF1">
    <property type="entry name" value="TRANSCRIPTIONAL REPRESSOR OF EMRAB OPERON"/>
    <property type="match status" value="1"/>
</dbReference>
<dbReference type="PANTHER" id="PTHR42756">
    <property type="entry name" value="TRANSCRIPTIONAL REGULATOR, MARR"/>
    <property type="match status" value="1"/>
</dbReference>
<reference evidence="5 6" key="1">
    <citation type="submission" date="2022-11" db="EMBL/GenBank/DDBJ databases">
        <title>Study of microbial diversity in lake waters.</title>
        <authorList>
            <person name="Zhang J."/>
        </authorList>
    </citation>
    <scope>NUCLEOTIDE SEQUENCE [LARGE SCALE GENOMIC DNA]</scope>
    <source>
        <strain evidence="5 6">DT12</strain>
    </source>
</reference>
<evidence type="ECO:0000259" key="4">
    <source>
        <dbReference type="PROSITE" id="PS50995"/>
    </source>
</evidence>
<evidence type="ECO:0000313" key="5">
    <source>
        <dbReference type="EMBL" id="MCX7570555.1"/>
    </source>
</evidence>
<dbReference type="SMART" id="SM00347">
    <property type="entry name" value="HTH_MARR"/>
    <property type="match status" value="1"/>
</dbReference>
<dbReference type="PROSITE" id="PS50995">
    <property type="entry name" value="HTH_MARR_2"/>
    <property type="match status" value="1"/>
</dbReference>
<keyword evidence="3" id="KW-0804">Transcription</keyword>
<comment type="caution">
    <text evidence="5">The sequence shown here is derived from an EMBL/GenBank/DDBJ whole genome shotgun (WGS) entry which is preliminary data.</text>
</comment>
<dbReference type="EMBL" id="JAPMLT010000005">
    <property type="protein sequence ID" value="MCX7570555.1"/>
    <property type="molecule type" value="Genomic_DNA"/>
</dbReference>
<evidence type="ECO:0000313" key="6">
    <source>
        <dbReference type="Proteomes" id="UP001208017"/>
    </source>
</evidence>
<organism evidence="5 6">
    <name type="scientific">Tumebacillus lacus</name>
    <dbReference type="NCBI Taxonomy" id="2995335"/>
    <lineage>
        <taxon>Bacteria</taxon>
        <taxon>Bacillati</taxon>
        <taxon>Bacillota</taxon>
        <taxon>Bacilli</taxon>
        <taxon>Bacillales</taxon>
        <taxon>Alicyclobacillaceae</taxon>
        <taxon>Tumebacillus</taxon>
    </lineage>
</organism>
<evidence type="ECO:0000256" key="3">
    <source>
        <dbReference type="ARBA" id="ARBA00023163"/>
    </source>
</evidence>
<dbReference type="RefSeq" id="WP_267151807.1">
    <property type="nucleotide sequence ID" value="NZ_JAPMLT010000005.1"/>
</dbReference>
<dbReference type="InterPro" id="IPR000835">
    <property type="entry name" value="HTH_MarR-typ"/>
</dbReference>
<sequence>MEFELLRSIYNTLRNVHDLSLKNFSKKTAEHGVTPTQFGMLRWIPVQGVTTMSDLIRKVGCAPSNMTTMIQRLERDEMVKTMKNPEDHRETLVSLTDLGREKREHLEPMYASYLAECFGTLEREEQESLQVILEKLEKHLTRD</sequence>
<dbReference type="SUPFAM" id="SSF46785">
    <property type="entry name" value="Winged helix' DNA-binding domain"/>
    <property type="match status" value="1"/>
</dbReference>